<comment type="subcellular location">
    <subcellularLocation>
        <location evidence="1">Membrane</location>
        <topology evidence="1">Multi-pass membrane protein</topology>
    </subcellularLocation>
</comment>
<dbReference type="EMBL" id="CAJVPG010000008">
    <property type="protein sequence ID" value="CAG8223209.1"/>
    <property type="molecule type" value="Genomic_DNA"/>
</dbReference>
<feature type="domain" description="Major facilitator superfamily (MFS) profile" evidence="7">
    <location>
        <begin position="1"/>
        <end position="160"/>
    </location>
</feature>
<keyword evidence="4 6" id="KW-1133">Transmembrane helix</keyword>
<dbReference type="PROSITE" id="PS00217">
    <property type="entry name" value="SUGAR_TRANSPORT_2"/>
    <property type="match status" value="1"/>
</dbReference>
<evidence type="ECO:0000259" key="7">
    <source>
        <dbReference type="PROSITE" id="PS50850"/>
    </source>
</evidence>
<dbReference type="InterPro" id="IPR005829">
    <property type="entry name" value="Sugar_transporter_CS"/>
</dbReference>
<dbReference type="SUPFAM" id="SSF103473">
    <property type="entry name" value="MFS general substrate transporter"/>
    <property type="match status" value="1"/>
</dbReference>
<keyword evidence="9" id="KW-1185">Reference proteome</keyword>
<protein>
    <recommendedName>
        <fullName evidence="7">Major facilitator superfamily (MFS) profile domain-containing protein</fullName>
    </recommendedName>
</protein>
<dbReference type="Pfam" id="PF00083">
    <property type="entry name" value="Sugar_tr"/>
    <property type="match status" value="2"/>
</dbReference>
<dbReference type="InterPro" id="IPR005828">
    <property type="entry name" value="MFS_sugar_transport-like"/>
</dbReference>
<dbReference type="GO" id="GO:0005351">
    <property type="term" value="F:carbohydrate:proton symporter activity"/>
    <property type="evidence" value="ECO:0007669"/>
    <property type="project" value="TreeGrafter"/>
</dbReference>
<proteinExistence type="inferred from homology"/>
<dbReference type="PANTHER" id="PTHR48022">
    <property type="entry name" value="PLASTIDIC GLUCOSE TRANSPORTER 4"/>
    <property type="match status" value="1"/>
</dbReference>
<evidence type="ECO:0000256" key="1">
    <source>
        <dbReference type="ARBA" id="ARBA00004141"/>
    </source>
</evidence>
<evidence type="ECO:0000256" key="4">
    <source>
        <dbReference type="ARBA" id="ARBA00022989"/>
    </source>
</evidence>
<sequence>MNTPTLFAGRAIAGLAVGQLTMVVPLYISEVSIPEIRGGLVVVQHVCYSWNLDQLLARLRDELHRRHPLRSWHPILGRTASKPTFDPYNDVLVGGCTGQSEASWRLPLAMQILPAVILGFGMLFFPDSPRWLLMKEGNEESLNALSRLRRQSHDGPVLLK</sequence>
<evidence type="ECO:0000256" key="5">
    <source>
        <dbReference type="ARBA" id="ARBA00023136"/>
    </source>
</evidence>
<comment type="caution">
    <text evidence="8">The sequence shown here is derived from an EMBL/GenBank/DDBJ whole genome shotgun (WGS) entry which is preliminary data.</text>
</comment>
<keyword evidence="3 6" id="KW-0812">Transmembrane</keyword>
<comment type="similarity">
    <text evidence="2">Belongs to the major facilitator superfamily. Sugar transporter (TC 2.A.1.1) family.</text>
</comment>
<feature type="transmembrane region" description="Helical" evidence="6">
    <location>
        <begin position="108"/>
        <end position="125"/>
    </location>
</feature>
<dbReference type="PANTHER" id="PTHR48022:SF48">
    <property type="entry name" value="SUGAR TRANSPORTER, PUTATIVE (AFU_ORTHOLOGUE AFUA_3G06730)-RELATED"/>
    <property type="match status" value="1"/>
</dbReference>
<evidence type="ECO:0000256" key="6">
    <source>
        <dbReference type="SAM" id="Phobius"/>
    </source>
</evidence>
<organism evidence="8 9">
    <name type="scientific">Penicillium salamii</name>
    <dbReference type="NCBI Taxonomy" id="1612424"/>
    <lineage>
        <taxon>Eukaryota</taxon>
        <taxon>Fungi</taxon>
        <taxon>Dikarya</taxon>
        <taxon>Ascomycota</taxon>
        <taxon>Pezizomycotina</taxon>
        <taxon>Eurotiomycetes</taxon>
        <taxon>Eurotiomycetidae</taxon>
        <taxon>Eurotiales</taxon>
        <taxon>Aspergillaceae</taxon>
        <taxon>Penicillium</taxon>
    </lineage>
</organism>
<dbReference type="GO" id="GO:0016020">
    <property type="term" value="C:membrane"/>
    <property type="evidence" value="ECO:0007669"/>
    <property type="project" value="UniProtKB-SubCell"/>
</dbReference>
<dbReference type="Proteomes" id="UP001152649">
    <property type="component" value="Unassembled WGS sequence"/>
</dbReference>
<evidence type="ECO:0000256" key="3">
    <source>
        <dbReference type="ARBA" id="ARBA00022692"/>
    </source>
</evidence>
<evidence type="ECO:0000256" key="2">
    <source>
        <dbReference type="ARBA" id="ARBA00010992"/>
    </source>
</evidence>
<dbReference type="InterPro" id="IPR020846">
    <property type="entry name" value="MFS_dom"/>
</dbReference>
<reference evidence="8" key="1">
    <citation type="submission" date="2021-07" db="EMBL/GenBank/DDBJ databases">
        <authorList>
            <person name="Branca A.L. A."/>
        </authorList>
    </citation>
    <scope>NUCLEOTIDE SEQUENCE</scope>
</reference>
<keyword evidence="5 6" id="KW-0472">Membrane</keyword>
<dbReference type="PROSITE" id="PS50850">
    <property type="entry name" value="MFS"/>
    <property type="match status" value="1"/>
</dbReference>
<evidence type="ECO:0000313" key="8">
    <source>
        <dbReference type="EMBL" id="CAG8223209.1"/>
    </source>
</evidence>
<gene>
    <name evidence="8" type="ORF">PSALAMII_LOCUS103</name>
</gene>
<dbReference type="Gene3D" id="1.20.1250.20">
    <property type="entry name" value="MFS general substrate transporter like domains"/>
    <property type="match status" value="2"/>
</dbReference>
<evidence type="ECO:0000313" key="9">
    <source>
        <dbReference type="Proteomes" id="UP001152649"/>
    </source>
</evidence>
<dbReference type="InterPro" id="IPR036259">
    <property type="entry name" value="MFS_trans_sf"/>
</dbReference>
<accession>A0A9W4I518</accession>
<name>A0A9W4I518_9EURO</name>
<dbReference type="InterPro" id="IPR050360">
    <property type="entry name" value="MFS_Sugar_Transporters"/>
</dbReference>
<dbReference type="OrthoDB" id="8120565at2759"/>
<feature type="transmembrane region" description="Helical" evidence="6">
    <location>
        <begin position="7"/>
        <end position="28"/>
    </location>
</feature>
<dbReference type="AlphaFoldDB" id="A0A9W4I518"/>